<feature type="region of interest" description="Disordered" evidence="2">
    <location>
        <begin position="1"/>
        <end position="30"/>
    </location>
</feature>
<feature type="repeat" description="TPR" evidence="1">
    <location>
        <begin position="37"/>
        <end position="70"/>
    </location>
</feature>
<dbReference type="GeneID" id="93366284"/>
<dbReference type="Pfam" id="PF13174">
    <property type="entry name" value="TPR_6"/>
    <property type="match status" value="1"/>
</dbReference>
<dbReference type="PANTHER" id="PTHR12558:SF13">
    <property type="entry name" value="CELL DIVISION CYCLE PROTEIN 27 HOMOLOG"/>
    <property type="match status" value="1"/>
</dbReference>
<dbReference type="SMART" id="SM00028">
    <property type="entry name" value="TPR"/>
    <property type="match status" value="6"/>
</dbReference>
<evidence type="ECO:0000256" key="1">
    <source>
        <dbReference type="PROSITE-ProRule" id="PRU00339"/>
    </source>
</evidence>
<accession>C3JCR9</accession>
<evidence type="ECO:0000313" key="3">
    <source>
        <dbReference type="EMBL" id="EEN81995.1"/>
    </source>
</evidence>
<comment type="caution">
    <text evidence="3">The sequence shown here is derived from an EMBL/GenBank/DDBJ whole genome shotgun (WGS) entry which is preliminary data.</text>
</comment>
<dbReference type="AlphaFoldDB" id="C3JCR9"/>
<keyword evidence="4" id="KW-1185">Reference proteome</keyword>
<sequence length="333" mass="37502">MKLFKSLFGKPSSGATPKEESPATSVENTSLQAERDADVLKFDALRASKIGEYPFAIKAFGKALELRPEFETRYYLAETLMRIGATRQALKHLDLLVEEEPNHLTTRIYRAKAEYEEGQYDKAIEDLKTALALTEEEKDLALLHRLLAANYLAQKEWQNAVDEATKAIDLHDEEPTSSLYKTKALVALEQWDEATEFLREAFRAFPEEERFHLYEADIALAKGDYPAAQTAYRTALDKDPFNEDACCGLGHIEELSGNLSQAIQLLQGYVEDGIVGKNILTYLIQLLNKSGRGGETTPYKAQLQEMDESEAQSKADFEYIHDTSVYGDIFGHL</sequence>
<protein>
    <submittedName>
        <fullName evidence="3">Tetratricopeptide repeat protein</fullName>
    </submittedName>
</protein>
<dbReference type="Proteomes" id="UP000004295">
    <property type="component" value="Unassembled WGS sequence"/>
</dbReference>
<proteinExistence type="predicted"/>
<dbReference type="STRING" id="553175.POREN0001_1937"/>
<dbReference type="PANTHER" id="PTHR12558">
    <property type="entry name" value="CELL DIVISION CYCLE 16,23,27"/>
    <property type="match status" value="1"/>
</dbReference>
<keyword evidence="1" id="KW-0802">TPR repeat</keyword>
<dbReference type="EMBL" id="ACNN01000035">
    <property type="protein sequence ID" value="EEN81995.1"/>
    <property type="molecule type" value="Genomic_DNA"/>
</dbReference>
<name>C3JCR9_POREA</name>
<dbReference type="InterPro" id="IPR011990">
    <property type="entry name" value="TPR-like_helical_dom_sf"/>
</dbReference>
<reference evidence="3 4" key="1">
    <citation type="submission" date="2009-04" db="EMBL/GenBank/DDBJ databases">
        <authorList>
            <person name="Sebastian Y."/>
            <person name="Madupu R."/>
            <person name="Durkin A.S."/>
            <person name="Torralba M."/>
            <person name="Methe B."/>
            <person name="Sutton G.G."/>
            <person name="Strausberg R.L."/>
            <person name="Nelson K.E."/>
        </authorList>
    </citation>
    <scope>NUCLEOTIDE SEQUENCE [LARGE SCALE GENOMIC DNA]</scope>
    <source>
        <strain evidence="4">ATCC 35406 / BCRC 14492 / JCM 8526 / NCTC 13058 / HG 370</strain>
    </source>
</reference>
<evidence type="ECO:0000313" key="4">
    <source>
        <dbReference type="Proteomes" id="UP000004295"/>
    </source>
</evidence>
<gene>
    <name evidence="3" type="ORF">POREN0001_1937</name>
</gene>
<dbReference type="SUPFAM" id="SSF48452">
    <property type="entry name" value="TPR-like"/>
    <property type="match status" value="1"/>
</dbReference>
<evidence type="ECO:0000256" key="2">
    <source>
        <dbReference type="SAM" id="MobiDB-lite"/>
    </source>
</evidence>
<dbReference type="Pfam" id="PF13432">
    <property type="entry name" value="TPR_16"/>
    <property type="match status" value="1"/>
</dbReference>
<organism evidence="3 4">
    <name type="scientific">Porphyromonas endodontalis (strain ATCC 35406 / DSM 24491 / JCM 8526 / CCUG 16442 / BCRC 14492 / NCTC 13058 / HG 370)</name>
    <name type="common">Bacteroides endodontalis</name>
    <dbReference type="NCBI Taxonomy" id="553175"/>
    <lineage>
        <taxon>Bacteria</taxon>
        <taxon>Pseudomonadati</taxon>
        <taxon>Bacteroidota</taxon>
        <taxon>Bacteroidia</taxon>
        <taxon>Bacteroidales</taxon>
        <taxon>Porphyromonadaceae</taxon>
        <taxon>Porphyromonas</taxon>
    </lineage>
</organism>
<dbReference type="RefSeq" id="WP_004335067.1">
    <property type="nucleotide sequence ID" value="NZ_ACNN01000035.1"/>
</dbReference>
<dbReference type="Gene3D" id="1.25.40.10">
    <property type="entry name" value="Tetratricopeptide repeat domain"/>
    <property type="match status" value="2"/>
</dbReference>
<dbReference type="eggNOG" id="COG0457">
    <property type="taxonomic scope" value="Bacteria"/>
</dbReference>
<dbReference type="InterPro" id="IPR019734">
    <property type="entry name" value="TPR_rpt"/>
</dbReference>
<dbReference type="PROSITE" id="PS50005">
    <property type="entry name" value="TPR"/>
    <property type="match status" value="1"/>
</dbReference>